<dbReference type="GO" id="GO:0016787">
    <property type="term" value="F:hydrolase activity"/>
    <property type="evidence" value="ECO:0007669"/>
    <property type="project" value="UniProtKB-KW"/>
</dbReference>
<gene>
    <name evidence="6" type="ORF">FYC77_06695</name>
</gene>
<dbReference type="Pfam" id="PF00149">
    <property type="entry name" value="Metallophos"/>
    <property type="match status" value="1"/>
</dbReference>
<keyword evidence="2" id="KW-0378">Hydrolase</keyword>
<evidence type="ECO:0000256" key="1">
    <source>
        <dbReference type="ARBA" id="ARBA00022723"/>
    </source>
</evidence>
<name>A0A5D5APB9_9EURY</name>
<proteinExistence type="inferred from homology"/>
<sequence length="333" mass="37195">MDATECGLSAVGDRLLLAQFSRPRADRRTRLAVLGDPHVATRSRETYRVFHRTEQRLRTAIDDCNERDVDLVVFPGDLTKDGELWNYDRVDVLLEELERPFVATPGNHDLQKRQDEHDCPSASAFADRYASGSLPGRYEMDEIDLFVLDSASGPDGAYTETHRGLVSSDQIAWLDEELEGTTAPIVCCHHNLMPIVNDPLCQSHPWRTFTMRRRERLRSVLEKHDVELVLSGHHHLPAVVRHGETRQLIAPALASYPQVYCLLEIDEDGTSVWLVSVAGEAGRSEAYELAEAGPTFRRTLLGITEDALEDSPLLSEPPLIVDSPSVGAAKPVR</sequence>
<dbReference type="Proteomes" id="UP000324104">
    <property type="component" value="Unassembled WGS sequence"/>
</dbReference>
<dbReference type="EMBL" id="VTAW01000006">
    <property type="protein sequence ID" value="TYT62715.1"/>
    <property type="molecule type" value="Genomic_DNA"/>
</dbReference>
<keyword evidence="7" id="KW-1185">Reference proteome</keyword>
<dbReference type="RefSeq" id="WP_149080732.1">
    <property type="nucleotide sequence ID" value="NZ_VTAW01000006.1"/>
</dbReference>
<dbReference type="AlphaFoldDB" id="A0A5D5APB9"/>
<dbReference type="PANTHER" id="PTHR42988">
    <property type="entry name" value="PHOSPHOHYDROLASE"/>
    <property type="match status" value="1"/>
</dbReference>
<dbReference type="PANTHER" id="PTHR42988:SF2">
    <property type="entry name" value="CYCLIC NUCLEOTIDE PHOSPHODIESTERASE CBUA0032-RELATED"/>
    <property type="match status" value="1"/>
</dbReference>
<keyword evidence="1" id="KW-0479">Metal-binding</keyword>
<accession>A0A5D5APB9</accession>
<evidence type="ECO:0000313" key="7">
    <source>
        <dbReference type="Proteomes" id="UP000324104"/>
    </source>
</evidence>
<dbReference type="SUPFAM" id="SSF56300">
    <property type="entry name" value="Metallo-dependent phosphatases"/>
    <property type="match status" value="1"/>
</dbReference>
<dbReference type="InterPro" id="IPR004843">
    <property type="entry name" value="Calcineurin-like_PHP"/>
</dbReference>
<reference evidence="6 7" key="1">
    <citation type="submission" date="2019-08" db="EMBL/GenBank/DDBJ databases">
        <title>Archaea genome.</title>
        <authorList>
            <person name="Kajale S."/>
            <person name="Shouche Y."/>
            <person name="Deshpande N."/>
            <person name="Sharma A."/>
        </authorList>
    </citation>
    <scope>NUCLEOTIDE SEQUENCE [LARGE SCALE GENOMIC DNA]</scope>
    <source>
        <strain evidence="6 7">ESP3B_9</strain>
    </source>
</reference>
<keyword evidence="3" id="KW-0408">Iron</keyword>
<evidence type="ECO:0000256" key="3">
    <source>
        <dbReference type="ARBA" id="ARBA00023004"/>
    </source>
</evidence>
<dbReference type="Gene3D" id="3.60.21.10">
    <property type="match status" value="1"/>
</dbReference>
<dbReference type="InterPro" id="IPR050884">
    <property type="entry name" value="CNP_phosphodiesterase-III"/>
</dbReference>
<organism evidence="6 7">
    <name type="scientific">Natrialba swarupiae</name>
    <dbReference type="NCBI Taxonomy" id="2448032"/>
    <lineage>
        <taxon>Archaea</taxon>
        <taxon>Methanobacteriati</taxon>
        <taxon>Methanobacteriota</taxon>
        <taxon>Stenosarchaea group</taxon>
        <taxon>Halobacteria</taxon>
        <taxon>Halobacteriales</taxon>
        <taxon>Natrialbaceae</taxon>
        <taxon>Natrialba</taxon>
    </lineage>
</organism>
<comment type="similarity">
    <text evidence="4">Belongs to the cyclic nucleotide phosphodiesterase class-III family.</text>
</comment>
<protein>
    <submittedName>
        <fullName evidence="6">Metallophosphoesterase</fullName>
    </submittedName>
</protein>
<feature type="domain" description="Calcineurin-like phosphoesterase" evidence="5">
    <location>
        <begin position="30"/>
        <end position="236"/>
    </location>
</feature>
<evidence type="ECO:0000256" key="4">
    <source>
        <dbReference type="ARBA" id="ARBA00025742"/>
    </source>
</evidence>
<evidence type="ECO:0000259" key="5">
    <source>
        <dbReference type="Pfam" id="PF00149"/>
    </source>
</evidence>
<dbReference type="InterPro" id="IPR029052">
    <property type="entry name" value="Metallo-depent_PP-like"/>
</dbReference>
<evidence type="ECO:0000256" key="2">
    <source>
        <dbReference type="ARBA" id="ARBA00022801"/>
    </source>
</evidence>
<comment type="caution">
    <text evidence="6">The sequence shown here is derived from an EMBL/GenBank/DDBJ whole genome shotgun (WGS) entry which is preliminary data.</text>
</comment>
<evidence type="ECO:0000313" key="6">
    <source>
        <dbReference type="EMBL" id="TYT62715.1"/>
    </source>
</evidence>
<dbReference type="GO" id="GO:0046872">
    <property type="term" value="F:metal ion binding"/>
    <property type="evidence" value="ECO:0007669"/>
    <property type="project" value="UniProtKB-KW"/>
</dbReference>